<sequence length="88" mass="9726">MTERKPVEELTYKEASQELELTIRALESGEMELEESLESYTRGVELLKSLRARLADAEQKVSVLLKDADGGDVLEPAASADTSDDLKL</sequence>
<reference evidence="7" key="2">
    <citation type="submission" date="2021-09" db="EMBL/GenBank/DDBJ databases">
        <authorList>
            <person name="Gilroy R."/>
        </authorList>
    </citation>
    <scope>NUCLEOTIDE SEQUENCE</scope>
    <source>
        <strain evidence="7">ChiHjej13B12-9602</strain>
    </source>
</reference>
<comment type="caution">
    <text evidence="7">The sequence shown here is derived from an EMBL/GenBank/DDBJ whole genome shotgun (WGS) entry which is preliminary data.</text>
</comment>
<keyword evidence="4 6" id="KW-0378">Hydrolase</keyword>
<dbReference type="RefSeq" id="WP_273191099.1">
    <property type="nucleotide sequence ID" value="NZ_DYUZ01000031.1"/>
</dbReference>
<evidence type="ECO:0000313" key="7">
    <source>
        <dbReference type="EMBL" id="HJG37964.1"/>
    </source>
</evidence>
<dbReference type="NCBIfam" id="TIGR01280">
    <property type="entry name" value="xseB"/>
    <property type="match status" value="1"/>
</dbReference>
<dbReference type="EC" id="3.1.11.6" evidence="6"/>
<comment type="subcellular location">
    <subcellularLocation>
        <location evidence="6">Cytoplasm</location>
    </subcellularLocation>
</comment>
<keyword evidence="3 6" id="KW-0540">Nuclease</keyword>
<evidence type="ECO:0000256" key="1">
    <source>
        <dbReference type="ARBA" id="ARBA00009998"/>
    </source>
</evidence>
<evidence type="ECO:0000256" key="3">
    <source>
        <dbReference type="ARBA" id="ARBA00022722"/>
    </source>
</evidence>
<name>A0A921IXB4_9ACTN</name>
<dbReference type="GO" id="GO:0006308">
    <property type="term" value="P:DNA catabolic process"/>
    <property type="evidence" value="ECO:0007669"/>
    <property type="project" value="UniProtKB-UniRule"/>
</dbReference>
<protein>
    <recommendedName>
        <fullName evidence="6">Exodeoxyribonuclease 7 small subunit</fullName>
        <ecNumber evidence="6">3.1.11.6</ecNumber>
    </recommendedName>
    <alternativeName>
        <fullName evidence="6">Exodeoxyribonuclease VII small subunit</fullName>
        <shortName evidence="6">Exonuclease VII small subunit</shortName>
    </alternativeName>
</protein>
<dbReference type="PANTHER" id="PTHR34137">
    <property type="entry name" value="EXODEOXYRIBONUCLEASE 7 SMALL SUBUNIT"/>
    <property type="match status" value="1"/>
</dbReference>
<keyword evidence="5 6" id="KW-0269">Exonuclease</keyword>
<evidence type="ECO:0000256" key="6">
    <source>
        <dbReference type="HAMAP-Rule" id="MF_00337"/>
    </source>
</evidence>
<dbReference type="GO" id="GO:0009318">
    <property type="term" value="C:exodeoxyribonuclease VII complex"/>
    <property type="evidence" value="ECO:0007669"/>
    <property type="project" value="UniProtKB-UniRule"/>
</dbReference>
<dbReference type="GO" id="GO:0008855">
    <property type="term" value="F:exodeoxyribonuclease VII activity"/>
    <property type="evidence" value="ECO:0007669"/>
    <property type="project" value="UniProtKB-UniRule"/>
</dbReference>
<dbReference type="AlphaFoldDB" id="A0A921IXB4"/>
<dbReference type="InterPro" id="IPR037004">
    <property type="entry name" value="Exonuc_VII_ssu_sf"/>
</dbReference>
<evidence type="ECO:0000256" key="5">
    <source>
        <dbReference type="ARBA" id="ARBA00022839"/>
    </source>
</evidence>
<accession>A0A921IXB4</accession>
<comment type="similarity">
    <text evidence="1 6">Belongs to the XseB family.</text>
</comment>
<comment type="function">
    <text evidence="6">Bidirectionally degrades single-stranded DNA into large acid-insoluble oligonucleotides, which are then degraded further into small acid-soluble oligonucleotides.</text>
</comment>
<evidence type="ECO:0000256" key="4">
    <source>
        <dbReference type="ARBA" id="ARBA00022801"/>
    </source>
</evidence>
<dbReference type="Proteomes" id="UP000753256">
    <property type="component" value="Unassembled WGS sequence"/>
</dbReference>
<comment type="catalytic activity">
    <reaction evidence="6">
        <text>Exonucleolytic cleavage in either 5'- to 3'- or 3'- to 5'-direction to yield nucleoside 5'-phosphates.</text>
        <dbReference type="EC" id="3.1.11.6"/>
    </reaction>
</comment>
<keyword evidence="2 6" id="KW-0963">Cytoplasm</keyword>
<comment type="subunit">
    <text evidence="6">Heterooligomer composed of large and small subunits.</text>
</comment>
<dbReference type="PANTHER" id="PTHR34137:SF1">
    <property type="entry name" value="EXODEOXYRIBONUCLEASE 7 SMALL SUBUNIT"/>
    <property type="match status" value="1"/>
</dbReference>
<dbReference type="Pfam" id="PF02609">
    <property type="entry name" value="Exonuc_VII_S"/>
    <property type="match status" value="1"/>
</dbReference>
<dbReference type="Gene3D" id="1.10.287.1040">
    <property type="entry name" value="Exonuclease VII, small subunit"/>
    <property type="match status" value="1"/>
</dbReference>
<dbReference type="SUPFAM" id="SSF116842">
    <property type="entry name" value="XseB-like"/>
    <property type="match status" value="1"/>
</dbReference>
<dbReference type="InterPro" id="IPR003761">
    <property type="entry name" value="Exonuc_VII_S"/>
</dbReference>
<organism evidence="7 8">
    <name type="scientific">Enorma phocaeensis</name>
    <dbReference type="NCBI Taxonomy" id="1871019"/>
    <lineage>
        <taxon>Bacteria</taxon>
        <taxon>Bacillati</taxon>
        <taxon>Actinomycetota</taxon>
        <taxon>Coriobacteriia</taxon>
        <taxon>Coriobacteriales</taxon>
        <taxon>Coriobacteriaceae</taxon>
        <taxon>Enorma</taxon>
    </lineage>
</organism>
<gene>
    <name evidence="6 7" type="primary">xseB</name>
    <name evidence="7" type="ORF">K8V70_08940</name>
</gene>
<dbReference type="GO" id="GO:0005829">
    <property type="term" value="C:cytosol"/>
    <property type="evidence" value="ECO:0007669"/>
    <property type="project" value="TreeGrafter"/>
</dbReference>
<evidence type="ECO:0000256" key="2">
    <source>
        <dbReference type="ARBA" id="ARBA00022490"/>
    </source>
</evidence>
<proteinExistence type="inferred from homology"/>
<evidence type="ECO:0000313" key="8">
    <source>
        <dbReference type="Proteomes" id="UP000753256"/>
    </source>
</evidence>
<dbReference type="HAMAP" id="MF_00337">
    <property type="entry name" value="Exonuc_7_S"/>
    <property type="match status" value="1"/>
</dbReference>
<reference evidence="7" key="1">
    <citation type="journal article" date="2021" name="PeerJ">
        <title>Extensive microbial diversity within the chicken gut microbiome revealed by metagenomics and culture.</title>
        <authorList>
            <person name="Gilroy R."/>
            <person name="Ravi A."/>
            <person name="Getino M."/>
            <person name="Pursley I."/>
            <person name="Horton D.L."/>
            <person name="Alikhan N.F."/>
            <person name="Baker D."/>
            <person name="Gharbi K."/>
            <person name="Hall N."/>
            <person name="Watson M."/>
            <person name="Adriaenssens E.M."/>
            <person name="Foster-Nyarko E."/>
            <person name="Jarju S."/>
            <person name="Secka A."/>
            <person name="Antonio M."/>
            <person name="Oren A."/>
            <person name="Chaudhuri R.R."/>
            <person name="La Ragione R."/>
            <person name="Hildebrand F."/>
            <person name="Pallen M.J."/>
        </authorList>
    </citation>
    <scope>NUCLEOTIDE SEQUENCE</scope>
    <source>
        <strain evidence="7">ChiHjej13B12-9602</strain>
    </source>
</reference>
<dbReference type="EMBL" id="DYUZ01000031">
    <property type="protein sequence ID" value="HJG37964.1"/>
    <property type="molecule type" value="Genomic_DNA"/>
</dbReference>